<name>A0A9P9ED11_9PLEO</name>
<sequence>MVSVLYYTILAWRDCNPGLSLLSWSCSCSWSGTAWLWHGYGMTTVLLPTQPSLWHSNAISNQFTNQAMYPQGESELSLSDCCVGLLARSSPYQLSMSWFRISLSLSLLRRKIQNTWSLHIHVHFFLKQACIHPPQQPISDDSICDSQRTACGARHTKTSSTKCIVHHITHLFLSIDAFLADHIQPHPLHCLNDHIL</sequence>
<protein>
    <submittedName>
        <fullName evidence="1">Uncharacterized protein</fullName>
    </submittedName>
</protein>
<dbReference type="AlphaFoldDB" id="A0A9P9ED11"/>
<keyword evidence="2" id="KW-1185">Reference proteome</keyword>
<dbReference type="EMBL" id="JAGMWT010000002">
    <property type="protein sequence ID" value="KAH7135388.1"/>
    <property type="molecule type" value="Genomic_DNA"/>
</dbReference>
<gene>
    <name evidence="1" type="ORF">B0J11DRAFT_158409</name>
</gene>
<reference evidence="1" key="1">
    <citation type="journal article" date="2021" name="Nat. Commun.">
        <title>Genetic determinants of endophytism in the Arabidopsis root mycobiome.</title>
        <authorList>
            <person name="Mesny F."/>
            <person name="Miyauchi S."/>
            <person name="Thiergart T."/>
            <person name="Pickel B."/>
            <person name="Atanasova L."/>
            <person name="Karlsson M."/>
            <person name="Huettel B."/>
            <person name="Barry K.W."/>
            <person name="Haridas S."/>
            <person name="Chen C."/>
            <person name="Bauer D."/>
            <person name="Andreopoulos W."/>
            <person name="Pangilinan J."/>
            <person name="LaButti K."/>
            <person name="Riley R."/>
            <person name="Lipzen A."/>
            <person name="Clum A."/>
            <person name="Drula E."/>
            <person name="Henrissat B."/>
            <person name="Kohler A."/>
            <person name="Grigoriev I.V."/>
            <person name="Martin F.M."/>
            <person name="Hacquard S."/>
        </authorList>
    </citation>
    <scope>NUCLEOTIDE SEQUENCE</scope>
    <source>
        <strain evidence="1">MPI-CAGE-CH-0243</strain>
    </source>
</reference>
<comment type="caution">
    <text evidence="1">The sequence shown here is derived from an EMBL/GenBank/DDBJ whole genome shotgun (WGS) entry which is preliminary data.</text>
</comment>
<organism evidence="1 2">
    <name type="scientific">Dendryphion nanum</name>
    <dbReference type="NCBI Taxonomy" id="256645"/>
    <lineage>
        <taxon>Eukaryota</taxon>
        <taxon>Fungi</taxon>
        <taxon>Dikarya</taxon>
        <taxon>Ascomycota</taxon>
        <taxon>Pezizomycotina</taxon>
        <taxon>Dothideomycetes</taxon>
        <taxon>Pleosporomycetidae</taxon>
        <taxon>Pleosporales</taxon>
        <taxon>Torulaceae</taxon>
        <taxon>Dendryphion</taxon>
    </lineage>
</organism>
<evidence type="ECO:0000313" key="2">
    <source>
        <dbReference type="Proteomes" id="UP000700596"/>
    </source>
</evidence>
<accession>A0A9P9ED11</accession>
<dbReference type="Proteomes" id="UP000700596">
    <property type="component" value="Unassembled WGS sequence"/>
</dbReference>
<proteinExistence type="predicted"/>
<evidence type="ECO:0000313" key="1">
    <source>
        <dbReference type="EMBL" id="KAH7135388.1"/>
    </source>
</evidence>